<protein>
    <submittedName>
        <fullName evidence="3">DDE superfamily endonuclease</fullName>
    </submittedName>
</protein>
<feature type="region of interest" description="Disordered" evidence="1">
    <location>
        <begin position="155"/>
        <end position="179"/>
    </location>
</feature>
<keyword evidence="4" id="KW-1185">Reference proteome</keyword>
<evidence type="ECO:0000313" key="4">
    <source>
        <dbReference type="Proteomes" id="UP000199341"/>
    </source>
</evidence>
<proteinExistence type="predicted"/>
<evidence type="ECO:0000259" key="2">
    <source>
        <dbReference type="Pfam" id="PF13546"/>
    </source>
</evidence>
<name>A0A1G9VJB8_9ACTN</name>
<accession>A0A1G9VJB8</accession>
<keyword evidence="3" id="KW-0540">Nuclease</keyword>
<dbReference type="Pfam" id="PF13546">
    <property type="entry name" value="DDE_5"/>
    <property type="match status" value="1"/>
</dbReference>
<keyword evidence="3" id="KW-0378">Hydrolase</keyword>
<sequence>MGLVGFLKLPRAAGGRVVLAVDVSSWLRLDAGTMPDRSFCPTYGRANAKHQMMPGRPYSVVVDLESGRTSWSALLDAVRLTPSADTAATTAQVREIIERLIGAGRRAEGDPEILIVLDAGYDAPPTAHLLYGLPVQVLGRLRSYRVVRRATPPRIYDPKGGRPPKHGGAFVFGDPAAWG</sequence>
<dbReference type="STRING" id="310781.SAMN05216259_101295"/>
<dbReference type="GO" id="GO:0004519">
    <property type="term" value="F:endonuclease activity"/>
    <property type="evidence" value="ECO:0007669"/>
    <property type="project" value="UniProtKB-KW"/>
</dbReference>
<dbReference type="InterPro" id="IPR038721">
    <property type="entry name" value="IS701-like_DDE_dom"/>
</dbReference>
<keyword evidence="3" id="KW-0255">Endonuclease</keyword>
<reference evidence="3 4" key="1">
    <citation type="submission" date="2016-10" db="EMBL/GenBank/DDBJ databases">
        <authorList>
            <person name="de Groot N.N."/>
        </authorList>
    </citation>
    <scope>NUCLEOTIDE SEQUENCE [LARGE SCALE GENOMIC DNA]</scope>
    <source>
        <strain evidence="3 4">CGMCC 4.2022</strain>
    </source>
</reference>
<evidence type="ECO:0000256" key="1">
    <source>
        <dbReference type="SAM" id="MobiDB-lite"/>
    </source>
</evidence>
<evidence type="ECO:0000313" key="3">
    <source>
        <dbReference type="EMBL" id="SDM72187.1"/>
    </source>
</evidence>
<dbReference type="EMBL" id="FNIE01000001">
    <property type="protein sequence ID" value="SDM72187.1"/>
    <property type="molecule type" value="Genomic_DNA"/>
</dbReference>
<feature type="domain" description="Transposase IS701-like DDE" evidence="2">
    <location>
        <begin position="9"/>
        <end position="178"/>
    </location>
</feature>
<dbReference type="Proteomes" id="UP000199341">
    <property type="component" value="Unassembled WGS sequence"/>
</dbReference>
<dbReference type="AlphaFoldDB" id="A0A1G9VJB8"/>
<gene>
    <name evidence="3" type="ORF">SAMN05216259_101295</name>
</gene>
<organism evidence="3 4">
    <name type="scientific">Actinacidiphila guanduensis</name>
    <dbReference type="NCBI Taxonomy" id="310781"/>
    <lineage>
        <taxon>Bacteria</taxon>
        <taxon>Bacillati</taxon>
        <taxon>Actinomycetota</taxon>
        <taxon>Actinomycetes</taxon>
        <taxon>Kitasatosporales</taxon>
        <taxon>Streptomycetaceae</taxon>
        <taxon>Actinacidiphila</taxon>
    </lineage>
</organism>